<dbReference type="InterPro" id="IPR020449">
    <property type="entry name" value="Tscrpt_reg_AraC-type_HTH"/>
</dbReference>
<evidence type="ECO:0000313" key="9">
    <source>
        <dbReference type="Proteomes" id="UP000225108"/>
    </source>
</evidence>
<evidence type="ECO:0000256" key="4">
    <source>
        <dbReference type="ARBA" id="ARBA00023163"/>
    </source>
</evidence>
<keyword evidence="4" id="KW-0804">Transcription</keyword>
<dbReference type="RefSeq" id="WP_099382897.1">
    <property type="nucleotide sequence ID" value="NZ_PEBD01000008.1"/>
</dbReference>
<organism evidence="8 9">
    <name type="scientific">Williamsia marianensis</name>
    <dbReference type="NCBI Taxonomy" id="85044"/>
    <lineage>
        <taxon>Bacteria</taxon>
        <taxon>Bacillati</taxon>
        <taxon>Actinomycetota</taxon>
        <taxon>Actinomycetes</taxon>
        <taxon>Mycobacteriales</taxon>
        <taxon>Nocardiaceae</taxon>
        <taxon>Williamsia</taxon>
    </lineage>
</organism>
<dbReference type="InterPro" id="IPR003313">
    <property type="entry name" value="AraC-bd"/>
</dbReference>
<evidence type="ECO:0000256" key="6">
    <source>
        <dbReference type="ARBA" id="ARBA00079449"/>
    </source>
</evidence>
<dbReference type="PROSITE" id="PS01124">
    <property type="entry name" value="HTH_ARAC_FAMILY_2"/>
    <property type="match status" value="1"/>
</dbReference>
<protein>
    <recommendedName>
        <fullName evidence="5">HTH-type transcriptional regulator RipA</fullName>
    </recommendedName>
    <alternativeName>
        <fullName evidence="6">Repressor of iron proteins A</fullName>
    </alternativeName>
</protein>
<reference evidence="8 9" key="1">
    <citation type="submission" date="2017-10" db="EMBL/GenBank/DDBJ databases">
        <title>The draft genome sequence of Williamsia sp. BULT 1.1 isolated from the semi-arid grassland soils from South Africa.</title>
        <authorList>
            <person name="Kabwe M.H."/>
            <person name="Govender N."/>
            <person name="Mutseka Lunga P."/>
            <person name="Vikram S."/>
            <person name="Makhalanyane T.P."/>
        </authorList>
    </citation>
    <scope>NUCLEOTIDE SEQUENCE [LARGE SCALE GENOMIC DNA]</scope>
    <source>
        <strain evidence="8 9">BULT 1.1</strain>
    </source>
</reference>
<evidence type="ECO:0000313" key="8">
    <source>
        <dbReference type="EMBL" id="PHV66891.1"/>
    </source>
</evidence>
<sequence>MTIQDLPPGTTKGRRHNDTPVAEAVDKRMLPVYEADAIDVPFVIAGNFEVMARNTFWEEHSHPTHELLWTERGASTATIGSRIWAITPSVGLWVPAGVRHSGWTPEGITLRAAQFSFRAAPSISAEPVAVEMSTLLLLLLDRLTVDGLDPSSRTATEAMVLDVLAPARHEVSLRVPTAALLSPIVAAIRADPSDSTTLAQWAVRLDVSTRTITRVFHAETGVGFSRWIATARAQHAIELLARGEAIDEVAYSVGYRSASAFGTAFRRVTGMSPGRFRAH</sequence>
<evidence type="ECO:0000259" key="7">
    <source>
        <dbReference type="PROSITE" id="PS01124"/>
    </source>
</evidence>
<proteinExistence type="predicted"/>
<dbReference type="SMART" id="SM00342">
    <property type="entry name" value="HTH_ARAC"/>
    <property type="match status" value="1"/>
</dbReference>
<evidence type="ECO:0000256" key="2">
    <source>
        <dbReference type="ARBA" id="ARBA00023015"/>
    </source>
</evidence>
<dbReference type="Proteomes" id="UP000225108">
    <property type="component" value="Unassembled WGS sequence"/>
</dbReference>
<dbReference type="SUPFAM" id="SSF46689">
    <property type="entry name" value="Homeodomain-like"/>
    <property type="match status" value="2"/>
</dbReference>
<dbReference type="Pfam" id="PF12833">
    <property type="entry name" value="HTH_18"/>
    <property type="match status" value="1"/>
</dbReference>
<keyword evidence="3" id="KW-0238">DNA-binding</keyword>
<dbReference type="InterPro" id="IPR009057">
    <property type="entry name" value="Homeodomain-like_sf"/>
</dbReference>
<dbReference type="Gene3D" id="1.10.10.60">
    <property type="entry name" value="Homeodomain-like"/>
    <property type="match status" value="1"/>
</dbReference>
<evidence type="ECO:0000256" key="3">
    <source>
        <dbReference type="ARBA" id="ARBA00023125"/>
    </source>
</evidence>
<dbReference type="PANTHER" id="PTHR11019:SF199">
    <property type="entry name" value="HTH-TYPE TRANSCRIPTIONAL REGULATOR NIMR"/>
    <property type="match status" value="1"/>
</dbReference>
<dbReference type="GO" id="GO:0043565">
    <property type="term" value="F:sequence-specific DNA binding"/>
    <property type="evidence" value="ECO:0007669"/>
    <property type="project" value="InterPro"/>
</dbReference>
<dbReference type="FunFam" id="1.10.10.60:FF:000132">
    <property type="entry name" value="AraC family transcriptional regulator"/>
    <property type="match status" value="1"/>
</dbReference>
<evidence type="ECO:0000256" key="1">
    <source>
        <dbReference type="ARBA" id="ARBA00022491"/>
    </source>
</evidence>
<name>A0A2G3PM78_WILMA</name>
<dbReference type="PROSITE" id="PS00041">
    <property type="entry name" value="HTH_ARAC_FAMILY_1"/>
    <property type="match status" value="1"/>
</dbReference>
<dbReference type="GO" id="GO:0003700">
    <property type="term" value="F:DNA-binding transcription factor activity"/>
    <property type="evidence" value="ECO:0007669"/>
    <property type="project" value="InterPro"/>
</dbReference>
<keyword evidence="1" id="KW-0678">Repressor</keyword>
<dbReference type="InterPro" id="IPR018060">
    <property type="entry name" value="HTH_AraC"/>
</dbReference>
<dbReference type="EMBL" id="PEBD01000008">
    <property type="protein sequence ID" value="PHV66891.1"/>
    <property type="molecule type" value="Genomic_DNA"/>
</dbReference>
<dbReference type="PANTHER" id="PTHR11019">
    <property type="entry name" value="HTH-TYPE TRANSCRIPTIONAL REGULATOR NIMR"/>
    <property type="match status" value="1"/>
</dbReference>
<dbReference type="AlphaFoldDB" id="A0A2G3PM78"/>
<evidence type="ECO:0000256" key="5">
    <source>
        <dbReference type="ARBA" id="ARBA00074140"/>
    </source>
</evidence>
<dbReference type="InterPro" id="IPR037923">
    <property type="entry name" value="HTH-like"/>
</dbReference>
<dbReference type="InterPro" id="IPR018062">
    <property type="entry name" value="HTH_AraC-typ_CS"/>
</dbReference>
<gene>
    <name evidence="8" type="ORF">CSW57_11620</name>
</gene>
<dbReference type="SUPFAM" id="SSF51215">
    <property type="entry name" value="Regulatory protein AraC"/>
    <property type="match status" value="1"/>
</dbReference>
<dbReference type="Pfam" id="PF02311">
    <property type="entry name" value="AraC_binding"/>
    <property type="match status" value="1"/>
</dbReference>
<dbReference type="PRINTS" id="PR00032">
    <property type="entry name" value="HTHARAC"/>
</dbReference>
<accession>A0A2G3PM78</accession>
<comment type="caution">
    <text evidence="8">The sequence shown here is derived from an EMBL/GenBank/DDBJ whole genome shotgun (WGS) entry which is preliminary data.</text>
</comment>
<feature type="domain" description="HTH araC/xylS-type" evidence="7">
    <location>
        <begin position="182"/>
        <end position="279"/>
    </location>
</feature>
<keyword evidence="2" id="KW-0805">Transcription regulation</keyword>